<dbReference type="InterPro" id="IPR029058">
    <property type="entry name" value="AB_hydrolase_fold"/>
</dbReference>
<dbReference type="Pfam" id="PF00326">
    <property type="entry name" value="Peptidase_S9"/>
    <property type="match status" value="1"/>
</dbReference>
<dbReference type="GO" id="GO:0006508">
    <property type="term" value="P:proteolysis"/>
    <property type="evidence" value="ECO:0007669"/>
    <property type="project" value="InterPro"/>
</dbReference>
<accession>A0A645B4A1</accession>
<evidence type="ECO:0000256" key="1">
    <source>
        <dbReference type="ARBA" id="ARBA00022801"/>
    </source>
</evidence>
<dbReference type="PANTHER" id="PTHR22946">
    <property type="entry name" value="DIENELACTONE HYDROLASE DOMAIN-CONTAINING PROTEIN-RELATED"/>
    <property type="match status" value="1"/>
</dbReference>
<organism evidence="3">
    <name type="scientific">bioreactor metagenome</name>
    <dbReference type="NCBI Taxonomy" id="1076179"/>
    <lineage>
        <taxon>unclassified sequences</taxon>
        <taxon>metagenomes</taxon>
        <taxon>ecological metagenomes</taxon>
    </lineage>
</organism>
<dbReference type="GO" id="GO:0008236">
    <property type="term" value="F:serine-type peptidase activity"/>
    <property type="evidence" value="ECO:0007669"/>
    <property type="project" value="InterPro"/>
</dbReference>
<name>A0A645B4A1_9ZZZZ</name>
<dbReference type="Gene3D" id="3.40.50.1820">
    <property type="entry name" value="alpha/beta hydrolase"/>
    <property type="match status" value="1"/>
</dbReference>
<dbReference type="InterPro" id="IPR050261">
    <property type="entry name" value="FrsA_esterase"/>
</dbReference>
<dbReference type="InterPro" id="IPR001375">
    <property type="entry name" value="Peptidase_S9_cat"/>
</dbReference>
<protein>
    <recommendedName>
        <fullName evidence="2">Peptidase S9 prolyl oligopeptidase catalytic domain-containing protein</fullName>
    </recommendedName>
</protein>
<feature type="domain" description="Peptidase S9 prolyl oligopeptidase catalytic" evidence="2">
    <location>
        <begin position="25"/>
        <end position="221"/>
    </location>
</feature>
<sequence>MIRGFAEAQGYFVGSGSWKMADELARNGFVTISLDFFGFGLSDQESTDILEARFEKPVSVLDLIESVKSLDFVDSEKIGIWAHSNGGQIAISVLETTSKNYPTVLWAPMTNPFPKSVLETIDENSESGKIVKDRIDQFEKEYDSKLYSIDNFYNDIQAPILIHQGTADEWCKVSWQKDLQNKLKKLGKEVILDVREGSDHNLKQSWDDVAKMDIEFFREKLGTL</sequence>
<dbReference type="GO" id="GO:0016788">
    <property type="term" value="F:hydrolase activity, acting on ester bonds"/>
    <property type="evidence" value="ECO:0007669"/>
    <property type="project" value="UniProtKB-ARBA"/>
</dbReference>
<evidence type="ECO:0000259" key="2">
    <source>
        <dbReference type="Pfam" id="PF00326"/>
    </source>
</evidence>
<dbReference type="AlphaFoldDB" id="A0A645B4A1"/>
<comment type="caution">
    <text evidence="3">The sequence shown here is derived from an EMBL/GenBank/DDBJ whole genome shotgun (WGS) entry which is preliminary data.</text>
</comment>
<evidence type="ECO:0000313" key="3">
    <source>
        <dbReference type="EMBL" id="MPM56554.1"/>
    </source>
</evidence>
<dbReference type="PANTHER" id="PTHR22946:SF9">
    <property type="entry name" value="POLYKETIDE TRANSFERASE AF380"/>
    <property type="match status" value="1"/>
</dbReference>
<proteinExistence type="predicted"/>
<reference evidence="3" key="1">
    <citation type="submission" date="2019-08" db="EMBL/GenBank/DDBJ databases">
        <authorList>
            <person name="Kucharzyk K."/>
            <person name="Murdoch R.W."/>
            <person name="Higgins S."/>
            <person name="Loffler F."/>
        </authorList>
    </citation>
    <scope>NUCLEOTIDE SEQUENCE</scope>
</reference>
<dbReference type="EMBL" id="VSSQ01015813">
    <property type="protein sequence ID" value="MPM56554.1"/>
    <property type="molecule type" value="Genomic_DNA"/>
</dbReference>
<dbReference type="SUPFAM" id="SSF53474">
    <property type="entry name" value="alpha/beta-Hydrolases"/>
    <property type="match status" value="1"/>
</dbReference>
<keyword evidence="1" id="KW-0378">Hydrolase</keyword>
<gene>
    <name evidence="3" type="ORF">SDC9_103360</name>
</gene>